<dbReference type="OrthoDB" id="6010489at2"/>
<accession>A0A1B7K1F7</accession>
<evidence type="ECO:0000313" key="3">
    <source>
        <dbReference type="Proteomes" id="UP000078224"/>
    </source>
</evidence>
<name>A0A1B7K1F7_9GAMM</name>
<dbReference type="PATRIC" id="fig|1354272.4.peg.689"/>
<comment type="caution">
    <text evidence="2">The sequence shown here is derived from an EMBL/GenBank/DDBJ whole genome shotgun (WGS) entry which is preliminary data.</text>
</comment>
<feature type="region of interest" description="Disordered" evidence="1">
    <location>
        <begin position="1"/>
        <end position="40"/>
    </location>
</feature>
<evidence type="ECO:0000313" key="2">
    <source>
        <dbReference type="EMBL" id="OAT53992.1"/>
    </source>
</evidence>
<feature type="compositionally biased region" description="Basic and acidic residues" evidence="1">
    <location>
        <begin position="24"/>
        <end position="34"/>
    </location>
</feature>
<dbReference type="Pfam" id="PF05119">
    <property type="entry name" value="Terminase_4"/>
    <property type="match status" value="1"/>
</dbReference>
<proteinExistence type="predicted"/>
<dbReference type="RefSeq" id="WP_068907528.1">
    <property type="nucleotide sequence ID" value="NZ_LXEW01000013.1"/>
</dbReference>
<sequence>MAGRRPKPTHLKVVTGNPGKRKLNNKEPKPRREIPSPPEHLTDWGKMAWAKLTLLLDGMGILTVADSLALERLCDIYADILHLRNTVAIEGHTYTTKTQLGDFMIKANPAVAMLADADRRFKSYLVEFGLTPAARSKVKVDGGEEEEDPLSQYFG</sequence>
<dbReference type="InterPro" id="IPR006448">
    <property type="entry name" value="Phage_term_ssu_P27"/>
</dbReference>
<dbReference type="AlphaFoldDB" id="A0A1B7K1F7"/>
<dbReference type="NCBIfam" id="TIGR01558">
    <property type="entry name" value="sm_term_P27"/>
    <property type="match status" value="1"/>
</dbReference>
<gene>
    <name evidence="2" type="ORF">M998_0673</name>
</gene>
<dbReference type="EMBL" id="LXEW01000013">
    <property type="protein sequence ID" value="OAT53992.1"/>
    <property type="molecule type" value="Genomic_DNA"/>
</dbReference>
<organism evidence="2 3">
    <name type="scientific">Providencia heimbachae ATCC 35613</name>
    <dbReference type="NCBI Taxonomy" id="1354272"/>
    <lineage>
        <taxon>Bacteria</taxon>
        <taxon>Pseudomonadati</taxon>
        <taxon>Pseudomonadota</taxon>
        <taxon>Gammaproteobacteria</taxon>
        <taxon>Enterobacterales</taxon>
        <taxon>Morganellaceae</taxon>
        <taxon>Providencia</taxon>
    </lineage>
</organism>
<evidence type="ECO:0000256" key="1">
    <source>
        <dbReference type="SAM" id="MobiDB-lite"/>
    </source>
</evidence>
<reference evidence="2 3" key="1">
    <citation type="submission" date="2016-04" db="EMBL/GenBank/DDBJ databases">
        <title>ATOL: Assembling a taxonomically balanced genome-scale reconstruction of the evolutionary history of the Enterobacteriaceae.</title>
        <authorList>
            <person name="Plunkett G.III."/>
            <person name="Neeno-Eckwall E.C."/>
            <person name="Glasner J.D."/>
            <person name="Perna N.T."/>
        </authorList>
    </citation>
    <scope>NUCLEOTIDE SEQUENCE [LARGE SCALE GENOMIC DNA]</scope>
    <source>
        <strain evidence="2 3">ATCC 35613</strain>
    </source>
</reference>
<protein>
    <submittedName>
        <fullName evidence="2">Phage terminase small subunit</fullName>
    </submittedName>
</protein>
<keyword evidence="3" id="KW-1185">Reference proteome</keyword>
<dbReference type="Proteomes" id="UP000078224">
    <property type="component" value="Unassembled WGS sequence"/>
</dbReference>
<feature type="compositionally biased region" description="Basic residues" evidence="1">
    <location>
        <begin position="1"/>
        <end position="10"/>
    </location>
</feature>